<comment type="caution">
    <text evidence="7">The sequence shown here is derived from an EMBL/GenBank/DDBJ whole genome shotgun (WGS) entry which is preliminary data.</text>
</comment>
<evidence type="ECO:0000313" key="8">
    <source>
        <dbReference type="Proteomes" id="UP001295740"/>
    </source>
</evidence>
<dbReference type="PANTHER" id="PTHR45649:SF10">
    <property type="entry name" value="AMINO ACID TRANSPORTER (EUROFUNG)"/>
    <property type="match status" value="1"/>
</dbReference>
<dbReference type="GO" id="GO:0016020">
    <property type="term" value="C:membrane"/>
    <property type="evidence" value="ECO:0007669"/>
    <property type="project" value="UniProtKB-SubCell"/>
</dbReference>
<dbReference type="PIRSF" id="PIRSF006060">
    <property type="entry name" value="AA_transporter"/>
    <property type="match status" value="1"/>
</dbReference>
<feature type="transmembrane region" description="Helical" evidence="6">
    <location>
        <begin position="25"/>
        <end position="46"/>
    </location>
</feature>
<gene>
    <name evidence="7" type="ORF">KHLLAP_LOCUS4246</name>
</gene>
<keyword evidence="2" id="KW-0813">Transport</keyword>
<keyword evidence="4 6" id="KW-1133">Transmembrane helix</keyword>
<evidence type="ECO:0000256" key="3">
    <source>
        <dbReference type="ARBA" id="ARBA00022692"/>
    </source>
</evidence>
<evidence type="ECO:0000256" key="6">
    <source>
        <dbReference type="SAM" id="Phobius"/>
    </source>
</evidence>
<dbReference type="InterPro" id="IPR002293">
    <property type="entry name" value="AA/rel_permease1"/>
</dbReference>
<dbReference type="GO" id="GO:0022857">
    <property type="term" value="F:transmembrane transporter activity"/>
    <property type="evidence" value="ECO:0007669"/>
    <property type="project" value="InterPro"/>
</dbReference>
<feature type="transmembrane region" description="Helical" evidence="6">
    <location>
        <begin position="259"/>
        <end position="276"/>
    </location>
</feature>
<dbReference type="EMBL" id="CAUWAG010000006">
    <property type="protein sequence ID" value="CAJ2503778.1"/>
    <property type="molecule type" value="Genomic_DNA"/>
</dbReference>
<dbReference type="GO" id="GO:0006865">
    <property type="term" value="P:amino acid transport"/>
    <property type="evidence" value="ECO:0007669"/>
    <property type="project" value="InterPro"/>
</dbReference>
<dbReference type="Proteomes" id="UP001295740">
    <property type="component" value="Unassembled WGS sequence"/>
</dbReference>
<feature type="transmembrane region" description="Helical" evidence="6">
    <location>
        <begin position="58"/>
        <end position="82"/>
    </location>
</feature>
<feature type="transmembrane region" description="Helical" evidence="6">
    <location>
        <begin position="307"/>
        <end position="328"/>
    </location>
</feature>
<dbReference type="Pfam" id="PF13520">
    <property type="entry name" value="AA_permease_2"/>
    <property type="match status" value="2"/>
</dbReference>
<protein>
    <submittedName>
        <fullName evidence="7">Uu.00g111720.m01.CDS01</fullName>
    </submittedName>
</protein>
<dbReference type="Gene3D" id="1.20.1740.10">
    <property type="entry name" value="Amino acid/polyamine transporter I"/>
    <property type="match status" value="1"/>
</dbReference>
<dbReference type="AlphaFoldDB" id="A0AAI8YGD4"/>
<dbReference type="PANTHER" id="PTHR45649">
    <property type="entry name" value="AMINO-ACID PERMEASE BAT1"/>
    <property type="match status" value="1"/>
</dbReference>
<sequence length="369" mass="39691">MVESDEDLLESLGYRQEFRREFTRWSTLSHAISILGVLGSVPASWGSPLAAGGPSTAIWAWFSGSFFSLCIALSVAELVSAYPMSGGMYFITKHVLPHKKVSVAAWMIGRSNFLGQTASVASVGYSVAQMTLAAESMGSVREDGTFAYVPIAQSTVGVSVVIGSVVISIALLVLTPNKLPASEVFGNVIDGSGWNSEGFSFRIGYLSVAWTMTDYDATAHMSEEQQNAAASGPVAIVQAIIISWVFFNACGRAGGLGMWFWVILVQLFTGVTAMLSNTRTCFALARDEALPFSGTLRKINEYTQTPLYSVWSVVLACCLQNLIAPGSVQTINGIYGITAPVMDISYIAFIAARIYYEKDHPISKGPFQL</sequence>
<feature type="transmembrane region" description="Helical" evidence="6">
    <location>
        <begin position="334"/>
        <end position="356"/>
    </location>
</feature>
<evidence type="ECO:0000313" key="7">
    <source>
        <dbReference type="EMBL" id="CAJ2503778.1"/>
    </source>
</evidence>
<feature type="transmembrane region" description="Helical" evidence="6">
    <location>
        <begin position="147"/>
        <end position="174"/>
    </location>
</feature>
<reference evidence="7" key="1">
    <citation type="submission" date="2023-10" db="EMBL/GenBank/DDBJ databases">
        <authorList>
            <person name="Hackl T."/>
        </authorList>
    </citation>
    <scope>NUCLEOTIDE SEQUENCE</scope>
</reference>
<proteinExistence type="predicted"/>
<feature type="transmembrane region" description="Helical" evidence="6">
    <location>
        <begin position="103"/>
        <end position="127"/>
    </location>
</feature>
<dbReference type="InterPro" id="IPR004840">
    <property type="entry name" value="Amino_acid_permease_CS"/>
</dbReference>
<keyword evidence="8" id="KW-1185">Reference proteome</keyword>
<name>A0AAI8YGD4_9PEZI</name>
<organism evidence="7 8">
    <name type="scientific">Anthostomella pinea</name>
    <dbReference type="NCBI Taxonomy" id="933095"/>
    <lineage>
        <taxon>Eukaryota</taxon>
        <taxon>Fungi</taxon>
        <taxon>Dikarya</taxon>
        <taxon>Ascomycota</taxon>
        <taxon>Pezizomycotina</taxon>
        <taxon>Sordariomycetes</taxon>
        <taxon>Xylariomycetidae</taxon>
        <taxon>Xylariales</taxon>
        <taxon>Xylariaceae</taxon>
        <taxon>Anthostomella</taxon>
    </lineage>
</organism>
<keyword evidence="3 6" id="KW-0812">Transmembrane</keyword>
<dbReference type="PROSITE" id="PS00218">
    <property type="entry name" value="AMINO_ACID_PERMEASE_1"/>
    <property type="match status" value="1"/>
</dbReference>
<evidence type="ECO:0000256" key="2">
    <source>
        <dbReference type="ARBA" id="ARBA00022448"/>
    </source>
</evidence>
<keyword evidence="5 6" id="KW-0472">Membrane</keyword>
<evidence type="ECO:0000256" key="5">
    <source>
        <dbReference type="ARBA" id="ARBA00023136"/>
    </source>
</evidence>
<feature type="transmembrane region" description="Helical" evidence="6">
    <location>
        <begin position="228"/>
        <end position="247"/>
    </location>
</feature>
<accession>A0AAI8YGD4</accession>
<comment type="subcellular location">
    <subcellularLocation>
        <location evidence="1">Membrane</location>
        <topology evidence="1">Multi-pass membrane protein</topology>
    </subcellularLocation>
</comment>
<evidence type="ECO:0000256" key="4">
    <source>
        <dbReference type="ARBA" id="ARBA00022989"/>
    </source>
</evidence>
<evidence type="ECO:0000256" key="1">
    <source>
        <dbReference type="ARBA" id="ARBA00004141"/>
    </source>
</evidence>